<feature type="compositionally biased region" description="Polar residues" evidence="1">
    <location>
        <begin position="312"/>
        <end position="321"/>
    </location>
</feature>
<evidence type="ECO:0000313" key="2">
    <source>
        <dbReference type="EMBL" id="EMR70065.1"/>
    </source>
</evidence>
<gene>
    <name evidence="2" type="ORF">UCREL1_2888</name>
</gene>
<dbReference type="Proteomes" id="UP000012174">
    <property type="component" value="Unassembled WGS sequence"/>
</dbReference>
<dbReference type="OrthoDB" id="4159838at2759"/>
<feature type="compositionally biased region" description="Polar residues" evidence="1">
    <location>
        <begin position="334"/>
        <end position="348"/>
    </location>
</feature>
<feature type="compositionally biased region" description="Basic and acidic residues" evidence="1">
    <location>
        <begin position="362"/>
        <end position="375"/>
    </location>
</feature>
<accession>M7TTS6</accession>
<dbReference type="AlphaFoldDB" id="M7TTS6"/>
<evidence type="ECO:0000256" key="1">
    <source>
        <dbReference type="SAM" id="MobiDB-lite"/>
    </source>
</evidence>
<protein>
    <submittedName>
        <fullName evidence="2">Uncharacterized protein</fullName>
    </submittedName>
</protein>
<feature type="region of interest" description="Disordered" evidence="1">
    <location>
        <begin position="216"/>
        <end position="296"/>
    </location>
</feature>
<feature type="compositionally biased region" description="Low complexity" evidence="1">
    <location>
        <begin position="225"/>
        <end position="234"/>
    </location>
</feature>
<name>M7TTS6_EUTLA</name>
<feature type="compositionally biased region" description="Low complexity" evidence="1">
    <location>
        <begin position="382"/>
        <end position="410"/>
    </location>
</feature>
<evidence type="ECO:0000313" key="3">
    <source>
        <dbReference type="Proteomes" id="UP000012174"/>
    </source>
</evidence>
<keyword evidence="3" id="KW-1185">Reference proteome</keyword>
<dbReference type="EMBL" id="KB705972">
    <property type="protein sequence ID" value="EMR70065.1"/>
    <property type="molecule type" value="Genomic_DNA"/>
</dbReference>
<proteinExistence type="predicted"/>
<organism evidence="2 3">
    <name type="scientific">Eutypa lata (strain UCR-EL1)</name>
    <name type="common">Grapevine dieback disease fungus</name>
    <name type="synonym">Eutypa armeniacae</name>
    <dbReference type="NCBI Taxonomy" id="1287681"/>
    <lineage>
        <taxon>Eukaryota</taxon>
        <taxon>Fungi</taxon>
        <taxon>Dikarya</taxon>
        <taxon>Ascomycota</taxon>
        <taxon>Pezizomycotina</taxon>
        <taxon>Sordariomycetes</taxon>
        <taxon>Xylariomycetidae</taxon>
        <taxon>Xylariales</taxon>
        <taxon>Diatrypaceae</taxon>
        <taxon>Eutypa</taxon>
    </lineage>
</organism>
<dbReference type="KEGG" id="ela:UCREL1_2888"/>
<feature type="region of interest" description="Disordered" evidence="1">
    <location>
        <begin position="312"/>
        <end position="428"/>
    </location>
</feature>
<sequence>MSSLGENEIRSSRLSEADAAKVSRISKRLQYILQSSLAETSASNRAQAGAGMRLLHLALFLSSIENQSQKARDTVKENIEAINRAYIEYATSTTIKEDRIKRQYNAMISLISSTARSYARGLSLPSHDCLDTLFRHLETLDLEDGILERMKAASAFTLAQQTHNVRDLIYAEKLTVSDSEGSNNEPLQTRSLFAGYRWDATIGEWVTVSPVKQSVNKQRQRRLLRSSSTASLRSSGGGGQGIVATTRSHLHPPARSVSCQDNKESLHAAAGDCPEEPSPTRGARRGDCVVKRRRHSSCLPQEEMRGIAVIATATTEKTATPRNPAGQPHPLRRASSNPKMGVNQNHLYDNNNDNDDELSQQGDKENCDKGWDRTTGRKRTSGSRLPGRRSLVSLSAASASRHSARSSLSRGGRGSVYGDVSSDDELGM</sequence>
<reference evidence="3" key="1">
    <citation type="journal article" date="2013" name="Genome Announc.">
        <title>Draft genome sequence of the grapevine dieback fungus Eutypa lata UCR-EL1.</title>
        <authorList>
            <person name="Blanco-Ulate B."/>
            <person name="Rolshausen P.E."/>
            <person name="Cantu D."/>
        </authorList>
    </citation>
    <scope>NUCLEOTIDE SEQUENCE [LARGE SCALE GENOMIC DNA]</scope>
    <source>
        <strain evidence="3">UCR-EL1</strain>
    </source>
</reference>
<dbReference type="HOGENOM" id="CLU_640982_0_0_1"/>